<organism evidence="3 4">
    <name type="scientific">Streptomyces indiaensis</name>
    <dbReference type="NCBI Taxonomy" id="284033"/>
    <lineage>
        <taxon>Bacteria</taxon>
        <taxon>Bacillati</taxon>
        <taxon>Actinomycetota</taxon>
        <taxon>Actinomycetes</taxon>
        <taxon>Kitasatosporales</taxon>
        <taxon>Streptomycetaceae</taxon>
        <taxon>Streptomyces</taxon>
    </lineage>
</organism>
<proteinExistence type="predicted"/>
<dbReference type="Pfam" id="PF17164">
    <property type="entry name" value="DUF5122"/>
    <property type="match status" value="5"/>
</dbReference>
<dbReference type="InterPro" id="IPR013783">
    <property type="entry name" value="Ig-like_fold"/>
</dbReference>
<protein>
    <recommendedName>
        <fullName evidence="2">DUF11 domain-containing protein</fullName>
    </recommendedName>
</protein>
<dbReference type="NCBIfam" id="TIGR02608">
    <property type="entry name" value="delta_60_rpt"/>
    <property type="match status" value="7"/>
</dbReference>
<gene>
    <name evidence="3" type="ORF">GCM10010104_24650</name>
</gene>
<name>A0ABP5QDW6_9ACTN</name>
<dbReference type="EMBL" id="BAAART010000055">
    <property type="protein sequence ID" value="GAA2230375.1"/>
    <property type="molecule type" value="Genomic_DNA"/>
</dbReference>
<feature type="compositionally biased region" description="Basic residues" evidence="1">
    <location>
        <begin position="485"/>
        <end position="499"/>
    </location>
</feature>
<dbReference type="Gene3D" id="2.60.40.10">
    <property type="entry name" value="Immunoglobulins"/>
    <property type="match status" value="1"/>
</dbReference>
<feature type="compositionally biased region" description="Polar residues" evidence="1">
    <location>
        <begin position="471"/>
        <end position="483"/>
    </location>
</feature>
<keyword evidence="4" id="KW-1185">Reference proteome</keyword>
<dbReference type="Proteomes" id="UP001501474">
    <property type="component" value="Unassembled WGS sequence"/>
</dbReference>
<dbReference type="InterPro" id="IPR013431">
    <property type="entry name" value="Delta_60_rpt"/>
</dbReference>
<dbReference type="NCBIfam" id="TIGR01451">
    <property type="entry name" value="B_ant_repeat"/>
    <property type="match status" value="1"/>
</dbReference>
<evidence type="ECO:0000313" key="3">
    <source>
        <dbReference type="EMBL" id="GAA2230375.1"/>
    </source>
</evidence>
<comment type="caution">
    <text evidence="3">The sequence shown here is derived from an EMBL/GenBank/DDBJ whole genome shotgun (WGS) entry which is preliminary data.</text>
</comment>
<dbReference type="Pfam" id="PF01345">
    <property type="entry name" value="DUF11"/>
    <property type="match status" value="1"/>
</dbReference>
<dbReference type="InterPro" id="IPR047589">
    <property type="entry name" value="DUF11_rpt"/>
</dbReference>
<accession>A0ABP5QDW6</accession>
<dbReference type="SUPFAM" id="SSF101898">
    <property type="entry name" value="NHL repeat"/>
    <property type="match status" value="1"/>
</dbReference>
<feature type="region of interest" description="Disordered" evidence="1">
    <location>
        <begin position="460"/>
        <end position="499"/>
    </location>
</feature>
<evidence type="ECO:0000259" key="2">
    <source>
        <dbReference type="Pfam" id="PF01345"/>
    </source>
</evidence>
<reference evidence="4" key="1">
    <citation type="journal article" date="2019" name="Int. J. Syst. Evol. Microbiol.">
        <title>The Global Catalogue of Microorganisms (GCM) 10K type strain sequencing project: providing services to taxonomists for standard genome sequencing and annotation.</title>
        <authorList>
            <consortium name="The Broad Institute Genomics Platform"/>
            <consortium name="The Broad Institute Genome Sequencing Center for Infectious Disease"/>
            <person name="Wu L."/>
            <person name="Ma J."/>
        </authorList>
    </citation>
    <scope>NUCLEOTIDE SEQUENCE [LARGE SCALE GENOMIC DNA]</scope>
    <source>
        <strain evidence="4">JCM 3053</strain>
    </source>
</reference>
<feature type="domain" description="DUF11" evidence="2">
    <location>
        <begin position="365"/>
        <end position="479"/>
    </location>
</feature>
<dbReference type="InterPro" id="IPR001434">
    <property type="entry name" value="OmcB-like_DUF11"/>
</dbReference>
<sequence length="499" mass="49867">MLFCPGVALAAPGDLDPTFGTGGKVTTHFTGDIGAAAGADAVAVQSDGKIITVGTHRPSPQNSDFAVARYNTDGSLDTTFGTGGTVITDFGDDAAAFDVALQSDGKIIAVGRSGVNTYHDFALARYNPDGSLDTTFGTGGTVTTNFEGDEQGDPWDGDDEANGVALQPDGKIVVVGGGAPGVGAEFALARYNTDGSLDTTFGTDGKATADFGGGSILYGVALQTDGKIIAVGSGGPSDNRRSVLTRYNSDGSLDATFGADGTVTTDFGGRDWTREVALQTDGKIIAVGTGGAIGNLDFAVARYNSDGSLDATFGTGGKVTTDFGGDSGASGVALQTDGKIIAVGSNGDFALARYQGDSGASAGVDVSVAKAGPATVKVGHRVSYTVTVTNNSTTAPATGLTLTDTLTGPGRLRSVTPSQGTCTRTTTSASCVLGTVTPGTSATVTVVVQPTATGTISDTATAHAAEPDPAQENNSATATTTVSPKKCHPGKHEGHHKPR</sequence>
<evidence type="ECO:0000313" key="4">
    <source>
        <dbReference type="Proteomes" id="UP001501474"/>
    </source>
</evidence>
<dbReference type="Gene3D" id="2.80.10.50">
    <property type="match status" value="3"/>
</dbReference>
<evidence type="ECO:0000256" key="1">
    <source>
        <dbReference type="SAM" id="MobiDB-lite"/>
    </source>
</evidence>